<dbReference type="PANTHER" id="PTHR24305">
    <property type="entry name" value="CYTOCHROME P450"/>
    <property type="match status" value="1"/>
</dbReference>
<keyword evidence="3" id="KW-0560">Oxidoreductase</keyword>
<dbReference type="PRINTS" id="PR00385">
    <property type="entry name" value="P450"/>
</dbReference>
<sequence length="383" mass="43209">MIAEYGADKSVVSDDGDLHTWFRDTMRHGYSRHALDGRYDRLVEIIDDWLADGWQPGSVVPAVKSLQRIVIRQISIAVAGRVFFDDVDQLRTLVHWSTNVCLLGRWPNFMLKLPQYRSAKARMHAVAHELLTVFRARSDDGQIDDFGRRLLDDLVEANRTHPDKMTDYELPLNLFVPFMAGLDTASNTISTILYLLTQRPDLHAAVTAEADHLFGLPELNEEVLFEATPVLNAVIKETMRMYPSVPVLMRHARTDFVYQGHRIRAGERVMIATSVPHFMPSFFPEPHTFDPGRYLDGRKEHLQPGAYSPFGRGHHLCMGKRIAEVIIPLTVARIVNQRQFAVAGDGFSLTDNFAYGVDLALNLNLGVDGVRCDDLVSSGRSNQ</sequence>
<dbReference type="InterPro" id="IPR001128">
    <property type="entry name" value="Cyt_P450"/>
</dbReference>
<dbReference type="CDD" id="cd00302">
    <property type="entry name" value="cytochrome_P450"/>
    <property type="match status" value="1"/>
</dbReference>
<comment type="similarity">
    <text evidence="2 3">Belongs to the cytochrome P450 family.</text>
</comment>
<accession>A0ABS5A547</accession>
<dbReference type="EMBL" id="JAGIOP010000002">
    <property type="protein sequence ID" value="MBP2456024.1"/>
    <property type="molecule type" value="Genomic_DNA"/>
</dbReference>
<keyword evidence="3" id="KW-0479">Metal-binding</keyword>
<dbReference type="SUPFAM" id="SSF48264">
    <property type="entry name" value="Cytochrome P450"/>
    <property type="match status" value="1"/>
</dbReference>
<dbReference type="Proteomes" id="UP000694460">
    <property type="component" value="Unassembled WGS sequence"/>
</dbReference>
<keyword evidence="3" id="KW-0408">Iron</keyword>
<keyword evidence="5" id="KW-1185">Reference proteome</keyword>
<dbReference type="InterPro" id="IPR002401">
    <property type="entry name" value="Cyt_P450_E_grp-I"/>
</dbReference>
<proteinExistence type="inferred from homology"/>
<dbReference type="PRINTS" id="PR00463">
    <property type="entry name" value="EP450I"/>
</dbReference>
<keyword evidence="3" id="KW-0349">Heme</keyword>
<evidence type="ECO:0000256" key="2">
    <source>
        <dbReference type="ARBA" id="ARBA00010617"/>
    </source>
</evidence>
<dbReference type="Pfam" id="PF00067">
    <property type="entry name" value="p450"/>
    <property type="match status" value="1"/>
</dbReference>
<comment type="caution">
    <text evidence="4">The sequence shown here is derived from an EMBL/GenBank/DDBJ whole genome shotgun (WGS) entry which is preliminary data.</text>
</comment>
<name>A0ABS5A547_9MYCO</name>
<dbReference type="PANTHER" id="PTHR24305:SF166">
    <property type="entry name" value="CYTOCHROME P450 12A4, MITOCHONDRIAL-RELATED"/>
    <property type="match status" value="1"/>
</dbReference>
<evidence type="ECO:0000256" key="3">
    <source>
        <dbReference type="RuleBase" id="RU000461"/>
    </source>
</evidence>
<protein>
    <submittedName>
        <fullName evidence="4">Cytochrome P450</fullName>
    </submittedName>
</protein>
<evidence type="ECO:0000313" key="5">
    <source>
        <dbReference type="Proteomes" id="UP000694460"/>
    </source>
</evidence>
<dbReference type="RefSeq" id="WP_209922957.1">
    <property type="nucleotide sequence ID" value="NZ_JAGIOP010000002.1"/>
</dbReference>
<dbReference type="Gene3D" id="1.10.630.10">
    <property type="entry name" value="Cytochrome P450"/>
    <property type="match status" value="1"/>
</dbReference>
<dbReference type="PROSITE" id="PS00086">
    <property type="entry name" value="CYTOCHROME_P450"/>
    <property type="match status" value="1"/>
</dbReference>
<dbReference type="InterPro" id="IPR017972">
    <property type="entry name" value="Cyt_P450_CS"/>
</dbReference>
<gene>
    <name evidence="4" type="ORF">JOF57_005937</name>
</gene>
<keyword evidence="3" id="KW-0503">Monooxygenase</keyword>
<evidence type="ECO:0000256" key="1">
    <source>
        <dbReference type="ARBA" id="ARBA00001971"/>
    </source>
</evidence>
<dbReference type="InterPro" id="IPR050121">
    <property type="entry name" value="Cytochrome_P450_monoxygenase"/>
</dbReference>
<evidence type="ECO:0000313" key="4">
    <source>
        <dbReference type="EMBL" id="MBP2456024.1"/>
    </source>
</evidence>
<comment type="cofactor">
    <cofactor evidence="1">
        <name>heme</name>
        <dbReference type="ChEBI" id="CHEBI:30413"/>
    </cofactor>
</comment>
<reference evidence="4 5" key="1">
    <citation type="submission" date="2021-03" db="EMBL/GenBank/DDBJ databases">
        <title>Sequencing the genomes of 1000 actinobacteria strains.</title>
        <authorList>
            <person name="Klenk H.-P."/>
        </authorList>
    </citation>
    <scope>NUCLEOTIDE SEQUENCE [LARGE SCALE GENOMIC DNA]</scope>
    <source>
        <strain evidence="4 5">DSM 46713</strain>
    </source>
</reference>
<dbReference type="InterPro" id="IPR036396">
    <property type="entry name" value="Cyt_P450_sf"/>
</dbReference>
<organism evidence="4 5">
    <name type="scientific">Mycolicibacterium lutetiense</name>
    <dbReference type="NCBI Taxonomy" id="1641992"/>
    <lineage>
        <taxon>Bacteria</taxon>
        <taxon>Bacillati</taxon>
        <taxon>Actinomycetota</taxon>
        <taxon>Actinomycetes</taxon>
        <taxon>Mycobacteriales</taxon>
        <taxon>Mycobacteriaceae</taxon>
        <taxon>Mycolicibacterium</taxon>
    </lineage>
</organism>